<dbReference type="RefSeq" id="XP_002680421.1">
    <property type="nucleotide sequence ID" value="XM_002680375.1"/>
</dbReference>
<protein>
    <submittedName>
        <fullName evidence="1">Predicted protein</fullName>
    </submittedName>
</protein>
<dbReference type="VEuPathDB" id="AmoebaDB:NAEGRDRAFT_46868"/>
<gene>
    <name evidence="1" type="ORF">NAEGRDRAFT_46868</name>
</gene>
<keyword evidence="2" id="KW-1185">Reference proteome</keyword>
<evidence type="ECO:0000313" key="1">
    <source>
        <dbReference type="EMBL" id="EFC47677.1"/>
    </source>
</evidence>
<accession>D2V5M9</accession>
<reference evidence="1 2" key="1">
    <citation type="journal article" date="2010" name="Cell">
        <title>The genome of Naegleria gruberi illuminates early eukaryotic versatility.</title>
        <authorList>
            <person name="Fritz-Laylin L.K."/>
            <person name="Prochnik S.E."/>
            <person name="Ginger M.L."/>
            <person name="Dacks J.B."/>
            <person name="Carpenter M.L."/>
            <person name="Field M.C."/>
            <person name="Kuo A."/>
            <person name="Paredez A."/>
            <person name="Chapman J."/>
            <person name="Pham J."/>
            <person name="Shu S."/>
            <person name="Neupane R."/>
            <person name="Cipriano M."/>
            <person name="Mancuso J."/>
            <person name="Tu H."/>
            <person name="Salamov A."/>
            <person name="Lindquist E."/>
            <person name="Shapiro H."/>
            <person name="Lucas S."/>
            <person name="Grigoriev I.V."/>
            <person name="Cande W.Z."/>
            <person name="Fulton C."/>
            <person name="Rokhsar D.S."/>
            <person name="Dawson S.C."/>
        </authorList>
    </citation>
    <scope>NUCLEOTIDE SEQUENCE [LARGE SCALE GENOMIC DNA]</scope>
    <source>
        <strain evidence="1 2">NEG-M</strain>
    </source>
</reference>
<organism evidence="2">
    <name type="scientific">Naegleria gruberi</name>
    <name type="common">Amoeba</name>
    <dbReference type="NCBI Taxonomy" id="5762"/>
    <lineage>
        <taxon>Eukaryota</taxon>
        <taxon>Discoba</taxon>
        <taxon>Heterolobosea</taxon>
        <taxon>Tetramitia</taxon>
        <taxon>Eutetramitia</taxon>
        <taxon>Vahlkampfiidae</taxon>
        <taxon>Naegleria</taxon>
    </lineage>
</organism>
<sequence length="271" mass="31074">MARTKQTKRKTCPKTEEEQIEKIKQRKILLGHENRSWKRTSPSFILYPTDISILTSTNSDPNSNQLLLLGNKFVEHACSDSTCHYDLPRISWKNTGLNTQVFSDVLVNNYGIPRNDCTLICDEGAGEEYSEIAMNILEKVLNNVQAYEMNTKLIECEREQDESINSITIEYSTCGSKCYYKSNCDYEYEFVVLLVSQDEYLAFGHIGCHAFYLLPGLDYSNSDGSSPNVCSDSIVIYDEENDMSYPNIIPLSKVLQKSKEFLRNVLDNRYH</sequence>
<proteinExistence type="predicted"/>
<dbReference type="AlphaFoldDB" id="D2V5M9"/>
<dbReference type="InParanoid" id="D2V5M9"/>
<dbReference type="Proteomes" id="UP000006671">
    <property type="component" value="Unassembled WGS sequence"/>
</dbReference>
<dbReference type="KEGG" id="ngr:NAEGRDRAFT_46868"/>
<name>D2V5M9_NAEGR</name>
<dbReference type="EMBL" id="GG738853">
    <property type="protein sequence ID" value="EFC47677.1"/>
    <property type="molecule type" value="Genomic_DNA"/>
</dbReference>
<dbReference type="GeneID" id="8849232"/>
<evidence type="ECO:0000313" key="2">
    <source>
        <dbReference type="Proteomes" id="UP000006671"/>
    </source>
</evidence>